<sequence>MHAEVIVVTMKSWESHVESNTSGAHIASQESYTSAQRRMSAHLSEMKETTEREGGPRMVDGMQRSINSSTQC</sequence>
<dbReference type="STRING" id="200361.A0A453MV88"/>
<evidence type="ECO:0000313" key="3">
    <source>
        <dbReference type="Proteomes" id="UP000015105"/>
    </source>
</evidence>
<protein>
    <submittedName>
        <fullName evidence="2">Uncharacterized protein</fullName>
    </submittedName>
</protein>
<organism evidence="2 3">
    <name type="scientific">Aegilops tauschii subsp. strangulata</name>
    <name type="common">Goatgrass</name>
    <dbReference type="NCBI Taxonomy" id="200361"/>
    <lineage>
        <taxon>Eukaryota</taxon>
        <taxon>Viridiplantae</taxon>
        <taxon>Streptophyta</taxon>
        <taxon>Embryophyta</taxon>
        <taxon>Tracheophyta</taxon>
        <taxon>Spermatophyta</taxon>
        <taxon>Magnoliopsida</taxon>
        <taxon>Liliopsida</taxon>
        <taxon>Poales</taxon>
        <taxon>Poaceae</taxon>
        <taxon>BOP clade</taxon>
        <taxon>Pooideae</taxon>
        <taxon>Triticodae</taxon>
        <taxon>Triticeae</taxon>
        <taxon>Triticinae</taxon>
        <taxon>Aegilops</taxon>
    </lineage>
</organism>
<accession>A0A453MV88</accession>
<dbReference type="Proteomes" id="UP000015105">
    <property type="component" value="Chromosome 6D"/>
</dbReference>
<reference evidence="3" key="1">
    <citation type="journal article" date="2014" name="Science">
        <title>Ancient hybridizations among the ancestral genomes of bread wheat.</title>
        <authorList>
            <consortium name="International Wheat Genome Sequencing Consortium,"/>
            <person name="Marcussen T."/>
            <person name="Sandve S.R."/>
            <person name="Heier L."/>
            <person name="Spannagl M."/>
            <person name="Pfeifer M."/>
            <person name="Jakobsen K.S."/>
            <person name="Wulff B.B."/>
            <person name="Steuernagel B."/>
            <person name="Mayer K.F."/>
            <person name="Olsen O.A."/>
        </authorList>
    </citation>
    <scope>NUCLEOTIDE SEQUENCE [LARGE SCALE GENOMIC DNA]</scope>
    <source>
        <strain evidence="3">cv. AL8/78</strain>
    </source>
</reference>
<feature type="compositionally biased region" description="Basic and acidic residues" evidence="1">
    <location>
        <begin position="44"/>
        <end position="55"/>
    </location>
</feature>
<proteinExistence type="predicted"/>
<reference evidence="2" key="3">
    <citation type="journal article" date="2017" name="Nature">
        <title>Genome sequence of the progenitor of the wheat D genome Aegilops tauschii.</title>
        <authorList>
            <person name="Luo M.C."/>
            <person name="Gu Y.Q."/>
            <person name="Puiu D."/>
            <person name="Wang H."/>
            <person name="Twardziok S.O."/>
            <person name="Deal K.R."/>
            <person name="Huo N."/>
            <person name="Zhu T."/>
            <person name="Wang L."/>
            <person name="Wang Y."/>
            <person name="McGuire P.E."/>
            <person name="Liu S."/>
            <person name="Long H."/>
            <person name="Ramasamy R.K."/>
            <person name="Rodriguez J.C."/>
            <person name="Van S.L."/>
            <person name="Yuan L."/>
            <person name="Wang Z."/>
            <person name="Xia Z."/>
            <person name="Xiao L."/>
            <person name="Anderson O.D."/>
            <person name="Ouyang S."/>
            <person name="Liang Y."/>
            <person name="Zimin A.V."/>
            <person name="Pertea G."/>
            <person name="Qi P."/>
            <person name="Bennetzen J.L."/>
            <person name="Dai X."/>
            <person name="Dawson M.W."/>
            <person name="Muller H.G."/>
            <person name="Kugler K."/>
            <person name="Rivarola-Duarte L."/>
            <person name="Spannagl M."/>
            <person name="Mayer K.F.X."/>
            <person name="Lu F.H."/>
            <person name="Bevan M.W."/>
            <person name="Leroy P."/>
            <person name="Li P."/>
            <person name="You F.M."/>
            <person name="Sun Q."/>
            <person name="Liu Z."/>
            <person name="Lyons E."/>
            <person name="Wicker T."/>
            <person name="Salzberg S.L."/>
            <person name="Devos K.M."/>
            <person name="Dvorak J."/>
        </authorList>
    </citation>
    <scope>NUCLEOTIDE SEQUENCE [LARGE SCALE GENOMIC DNA]</scope>
    <source>
        <strain evidence="2">cv. AL8/78</strain>
    </source>
</reference>
<dbReference type="EnsemblPlants" id="AET6Gv20094300.1">
    <property type="protein sequence ID" value="AET6Gv20094300.1"/>
    <property type="gene ID" value="AET6Gv20094300"/>
</dbReference>
<evidence type="ECO:0000256" key="1">
    <source>
        <dbReference type="SAM" id="MobiDB-lite"/>
    </source>
</evidence>
<keyword evidence="3" id="KW-1185">Reference proteome</keyword>
<reference evidence="3" key="2">
    <citation type="journal article" date="2017" name="Nat. Plants">
        <title>The Aegilops tauschii genome reveals multiple impacts of transposons.</title>
        <authorList>
            <person name="Zhao G."/>
            <person name="Zou C."/>
            <person name="Li K."/>
            <person name="Wang K."/>
            <person name="Li T."/>
            <person name="Gao L."/>
            <person name="Zhang X."/>
            <person name="Wang H."/>
            <person name="Yang Z."/>
            <person name="Liu X."/>
            <person name="Jiang W."/>
            <person name="Mao L."/>
            <person name="Kong X."/>
            <person name="Jiao Y."/>
            <person name="Jia J."/>
        </authorList>
    </citation>
    <scope>NUCLEOTIDE SEQUENCE [LARGE SCALE GENOMIC DNA]</scope>
    <source>
        <strain evidence="3">cv. AL8/78</strain>
    </source>
</reference>
<feature type="region of interest" description="Disordered" evidence="1">
    <location>
        <begin position="19"/>
        <end position="72"/>
    </location>
</feature>
<name>A0A453MV88_AEGTS</name>
<feature type="compositionally biased region" description="Polar residues" evidence="1">
    <location>
        <begin position="19"/>
        <end position="37"/>
    </location>
</feature>
<dbReference type="AlphaFoldDB" id="A0A453MV88"/>
<reference evidence="2" key="5">
    <citation type="journal article" date="2021" name="G3 (Bethesda)">
        <title>Aegilops tauschii genome assembly Aet v5.0 features greater sequence contiguity and improved annotation.</title>
        <authorList>
            <person name="Wang L."/>
            <person name="Zhu T."/>
            <person name="Rodriguez J.C."/>
            <person name="Deal K.R."/>
            <person name="Dubcovsky J."/>
            <person name="McGuire P.E."/>
            <person name="Lux T."/>
            <person name="Spannagl M."/>
            <person name="Mayer K.F.X."/>
            <person name="Baldrich P."/>
            <person name="Meyers B.C."/>
            <person name="Huo N."/>
            <person name="Gu Y.Q."/>
            <person name="Zhou H."/>
            <person name="Devos K.M."/>
            <person name="Bennetzen J.L."/>
            <person name="Unver T."/>
            <person name="Budak H."/>
            <person name="Gulick P.J."/>
            <person name="Galiba G."/>
            <person name="Kalapos B."/>
            <person name="Nelson D.R."/>
            <person name="Li P."/>
            <person name="You F.M."/>
            <person name="Luo M.C."/>
            <person name="Dvorak J."/>
        </authorList>
    </citation>
    <scope>NUCLEOTIDE SEQUENCE [LARGE SCALE GENOMIC DNA]</scope>
    <source>
        <strain evidence="2">cv. AL8/78</strain>
    </source>
</reference>
<evidence type="ECO:0000313" key="2">
    <source>
        <dbReference type="EnsemblPlants" id="AET6Gv20094300.1"/>
    </source>
</evidence>
<reference evidence="2" key="4">
    <citation type="submission" date="2019-03" db="UniProtKB">
        <authorList>
            <consortium name="EnsemblPlants"/>
        </authorList>
    </citation>
    <scope>IDENTIFICATION</scope>
</reference>
<dbReference type="Gramene" id="AET6Gv20094300.1">
    <property type="protein sequence ID" value="AET6Gv20094300.1"/>
    <property type="gene ID" value="AET6Gv20094300"/>
</dbReference>